<feature type="transmembrane region" description="Helical" evidence="2">
    <location>
        <begin position="236"/>
        <end position="255"/>
    </location>
</feature>
<evidence type="ECO:0008006" key="5">
    <source>
        <dbReference type="Google" id="ProtNLM"/>
    </source>
</evidence>
<keyword evidence="2" id="KW-0472">Membrane</keyword>
<evidence type="ECO:0000256" key="1">
    <source>
        <dbReference type="SAM" id="MobiDB-lite"/>
    </source>
</evidence>
<feature type="transmembrane region" description="Helical" evidence="2">
    <location>
        <begin position="261"/>
        <end position="279"/>
    </location>
</feature>
<feature type="region of interest" description="Disordered" evidence="1">
    <location>
        <begin position="1"/>
        <end position="33"/>
    </location>
</feature>
<dbReference type="eggNOG" id="COG1030">
    <property type="taxonomic scope" value="Bacteria"/>
</dbReference>
<dbReference type="Gene3D" id="1.20.1260.100">
    <property type="entry name" value="TspO/MBR protein"/>
    <property type="match status" value="1"/>
</dbReference>
<dbReference type="OrthoDB" id="5189031at2"/>
<feature type="transmembrane region" description="Helical" evidence="2">
    <location>
        <begin position="124"/>
        <end position="140"/>
    </location>
</feature>
<feature type="transmembrane region" description="Helical" evidence="2">
    <location>
        <begin position="208"/>
        <end position="229"/>
    </location>
</feature>
<dbReference type="HOGENOM" id="CLU_061737_0_0_11"/>
<keyword evidence="2" id="KW-1133">Transmembrane helix</keyword>
<reference evidence="4" key="1">
    <citation type="journal article" date="2013" name="Stand. Genomic Sci.">
        <title>Complete genome sequence of Coriobacterium glomerans type strain (PW2(T)) from the midgut of Pyrrhocoris apterus L. (red soldier bug).</title>
        <authorList>
            <person name="Stackebrandt E."/>
            <person name="Zeytun A."/>
            <person name="Lapidus A."/>
            <person name="Nolan M."/>
            <person name="Lucas S."/>
            <person name="Hammon N."/>
            <person name="Deshpande S."/>
            <person name="Cheng J.F."/>
            <person name="Tapia R."/>
            <person name="Goodwin L.A."/>
            <person name="Pitluck S."/>
            <person name="Liolios K."/>
            <person name="Pagani I."/>
            <person name="Ivanova N."/>
            <person name="Mavromatis K."/>
            <person name="Mikhailova N."/>
            <person name="Huntemann M."/>
            <person name="Pati A."/>
            <person name="Chen A."/>
            <person name="Palaniappan K."/>
            <person name="Chang Y.J."/>
            <person name="Land M."/>
            <person name="Hauser L."/>
            <person name="Rohde M."/>
            <person name="Pukall R."/>
            <person name="Goker M."/>
            <person name="Detter J.C."/>
            <person name="Woyke T."/>
            <person name="Bristow J."/>
            <person name="Eisen J.A."/>
            <person name="Markowitz V."/>
            <person name="Hugenholtz P."/>
            <person name="Kyrpides N.C."/>
            <person name="Klenk H.P."/>
        </authorList>
    </citation>
    <scope>NUCLEOTIDE SEQUENCE</scope>
    <source>
        <strain evidence="4">ATCC 49209 / DSM 20642 / JCM 10262 / PW2</strain>
    </source>
</reference>
<sequence>MARSEQSRYDAAPGRNRSSAGVADPPDQGRGAAMRTQSTWHGTVVALIALIAMIAATAFIEFTHLGNTTVAGVSDEVFTWFAPAGYVFMIWIVIYVALAIWCVNLSRTSTGDERFAGMPLGRDVVLFVVSCVLNIAWLVLWHLHNMVGSVIVIVVLLAVVAALYIAAKRPEAGLAEWMPLSIYAAWLLVAFVANAARAITGASSSASRIVPVISTILLLLALLAISYAVRARKDDVVFPLPIIWAGIGIGVRLMGVSTLTGVLVIALTALGGAAIYIPWNRVSISGRSGR</sequence>
<dbReference type="AlphaFoldDB" id="F2N733"/>
<feature type="transmembrane region" description="Helical" evidence="2">
    <location>
        <begin position="40"/>
        <end position="60"/>
    </location>
</feature>
<dbReference type="KEGG" id="cgo:Corgl_0246"/>
<feature type="transmembrane region" description="Helical" evidence="2">
    <location>
        <begin position="80"/>
        <end position="103"/>
    </location>
</feature>
<organism evidence="3 4">
    <name type="scientific">Coriobacterium glomerans (strain ATCC 49209 / DSM 20642 / JCM 10262 / PW2)</name>
    <dbReference type="NCBI Taxonomy" id="700015"/>
    <lineage>
        <taxon>Bacteria</taxon>
        <taxon>Bacillati</taxon>
        <taxon>Actinomycetota</taxon>
        <taxon>Coriobacteriia</taxon>
        <taxon>Coriobacteriales</taxon>
        <taxon>Coriobacteriaceae</taxon>
        <taxon>Coriobacterium</taxon>
    </lineage>
</organism>
<evidence type="ECO:0000313" key="3">
    <source>
        <dbReference type="EMBL" id="AEB06372.1"/>
    </source>
</evidence>
<dbReference type="Proteomes" id="UP000006851">
    <property type="component" value="Chromosome"/>
</dbReference>
<feature type="transmembrane region" description="Helical" evidence="2">
    <location>
        <begin position="146"/>
        <end position="165"/>
    </location>
</feature>
<keyword evidence="4" id="KW-1185">Reference proteome</keyword>
<dbReference type="InterPro" id="IPR038330">
    <property type="entry name" value="TspO/MBR-related_sf"/>
</dbReference>
<dbReference type="PANTHER" id="PTHR33802">
    <property type="entry name" value="SI:CH211-161H7.5-RELATED"/>
    <property type="match status" value="1"/>
</dbReference>
<feature type="transmembrane region" description="Helical" evidence="2">
    <location>
        <begin position="177"/>
        <end position="196"/>
    </location>
</feature>
<dbReference type="PANTHER" id="PTHR33802:SF1">
    <property type="entry name" value="XK-RELATED PROTEIN"/>
    <property type="match status" value="1"/>
</dbReference>
<protein>
    <recommendedName>
        <fullName evidence="5">Tryptophan-rich sensory protein</fullName>
    </recommendedName>
</protein>
<proteinExistence type="predicted"/>
<dbReference type="TCDB" id="9.A.24.4.3">
    <property type="family name" value="the mitochondrial cholesterol/porphyrin/5-aminolevulinic acid uptake translocator protein (tspo) family"/>
</dbReference>
<evidence type="ECO:0000256" key="2">
    <source>
        <dbReference type="SAM" id="Phobius"/>
    </source>
</evidence>
<dbReference type="STRING" id="700015.Corgl_0246"/>
<dbReference type="EMBL" id="CP002628">
    <property type="protein sequence ID" value="AEB06372.1"/>
    <property type="molecule type" value="Genomic_DNA"/>
</dbReference>
<accession>F2N733</accession>
<evidence type="ECO:0000313" key="4">
    <source>
        <dbReference type="Proteomes" id="UP000006851"/>
    </source>
</evidence>
<keyword evidence="2" id="KW-0812">Transmembrane</keyword>
<gene>
    <name evidence="3" type="ordered locus">Corgl_0246</name>
</gene>
<name>F2N733_CORGP</name>